<dbReference type="RefSeq" id="WP_173582675.1">
    <property type="nucleotide sequence ID" value="NZ_WOTB01000006.1"/>
</dbReference>
<dbReference type="PANTHER" id="PTHR30097">
    <property type="entry name" value="CATION EFFLUX SYSTEM PROTEIN CUSB"/>
    <property type="match status" value="1"/>
</dbReference>
<keyword evidence="2" id="KW-0732">Signal</keyword>
<dbReference type="Gene3D" id="2.40.30.170">
    <property type="match status" value="1"/>
</dbReference>
<evidence type="ECO:0000256" key="2">
    <source>
        <dbReference type="SAM" id="SignalP"/>
    </source>
</evidence>
<accession>A0ABX0JM51</accession>
<protein>
    <submittedName>
        <fullName evidence="4">HlyD family efflux transporter periplasmic adaptor subunit</fullName>
    </submittedName>
</protein>
<dbReference type="Gene3D" id="2.40.420.20">
    <property type="match status" value="1"/>
</dbReference>
<feature type="signal peptide" evidence="2">
    <location>
        <begin position="1"/>
        <end position="25"/>
    </location>
</feature>
<reference evidence="4 5" key="1">
    <citation type="journal article" date="2020" name="Int. J. Syst. Evol. Microbiol.">
        <title>Novel acetic acid bacteria from cider fermentations: Acetobacter conturbans sp. nov. and Acetobacter fallax sp. nov.</title>
        <authorList>
            <person name="Sombolestani A.S."/>
            <person name="Cleenwerck I."/>
            <person name="Cnockaert M."/>
            <person name="Borremans W."/>
            <person name="Wieme A.D."/>
            <person name="De Vuyst L."/>
            <person name="Vandamme P."/>
        </authorList>
    </citation>
    <scope>NUCLEOTIDE SEQUENCE [LARGE SCALE GENOMIC DNA]</scope>
    <source>
        <strain evidence="4 5">LMG 30640</strain>
    </source>
</reference>
<sequence>MRNSGPMRLAWLLPATFLAIGSARAALPDSIHMSATAQANENVRTVTAQTGRLRETLSAMARVDVDTARSVAIRPAGEGKVLSVLVTPGQMVRRNQTLMTYVDHSLHILAMQEQQARAGLSAAQAAQADARLALQRGRVLSGGALSTGEVRRRQAVASQAGETVLAREADIGMITHRLQEEFNSPTERVEHEEDSALISPVDGVVRSVTAGIATDIGPQTVVLEVVDLSSVWVVADIPPEDASRIAVGNLMRLRRSGDTESAPVVTRITTIDAIANPATGLIHVIGVANSGTESDPAILRLGTMLDATLDTTREAEGLRVPAAALGHMGSQDVIFVRTGPETFVPRTVKILLQTDDAAIVQGAVAPGDHVVTDGSFALKSIALMADSDQN</sequence>
<evidence type="ECO:0000259" key="3">
    <source>
        <dbReference type="Pfam" id="PF25975"/>
    </source>
</evidence>
<dbReference type="EMBL" id="WOTB01000006">
    <property type="protein sequence ID" value="NHN84287.1"/>
    <property type="molecule type" value="Genomic_DNA"/>
</dbReference>
<organism evidence="4 5">
    <name type="scientific">Acetobacter musti</name>
    <dbReference type="NCBI Taxonomy" id="864732"/>
    <lineage>
        <taxon>Bacteria</taxon>
        <taxon>Pseudomonadati</taxon>
        <taxon>Pseudomonadota</taxon>
        <taxon>Alphaproteobacteria</taxon>
        <taxon>Acetobacterales</taxon>
        <taxon>Acetobacteraceae</taxon>
        <taxon>Acetobacter</taxon>
    </lineage>
</organism>
<dbReference type="Pfam" id="PF25975">
    <property type="entry name" value="CzcB_C"/>
    <property type="match status" value="1"/>
</dbReference>
<evidence type="ECO:0000313" key="5">
    <source>
        <dbReference type="Proteomes" id="UP000635278"/>
    </source>
</evidence>
<comment type="caution">
    <text evidence="4">The sequence shown here is derived from an EMBL/GenBank/DDBJ whole genome shotgun (WGS) entry which is preliminary data.</text>
</comment>
<evidence type="ECO:0000313" key="4">
    <source>
        <dbReference type="EMBL" id="NHN84287.1"/>
    </source>
</evidence>
<dbReference type="Gene3D" id="1.10.287.470">
    <property type="entry name" value="Helix hairpin bin"/>
    <property type="match status" value="1"/>
</dbReference>
<dbReference type="InterPro" id="IPR051909">
    <property type="entry name" value="MFP_Cation_Efflux"/>
</dbReference>
<proteinExistence type="predicted"/>
<dbReference type="SUPFAM" id="SSF111369">
    <property type="entry name" value="HlyD-like secretion proteins"/>
    <property type="match status" value="1"/>
</dbReference>
<evidence type="ECO:0000256" key="1">
    <source>
        <dbReference type="ARBA" id="ARBA00022448"/>
    </source>
</evidence>
<name>A0ABX0JM51_9PROT</name>
<dbReference type="InterPro" id="IPR058649">
    <property type="entry name" value="CzcB_C"/>
</dbReference>
<dbReference type="Gene3D" id="2.40.50.100">
    <property type="match status" value="1"/>
</dbReference>
<keyword evidence="1" id="KW-0813">Transport</keyword>
<feature type="domain" description="CzcB-like C-terminal circularly permuted SH3-like" evidence="3">
    <location>
        <begin position="319"/>
        <end position="379"/>
    </location>
</feature>
<dbReference type="Proteomes" id="UP000635278">
    <property type="component" value="Unassembled WGS sequence"/>
</dbReference>
<feature type="chain" id="PRO_5047425440" evidence="2">
    <location>
        <begin position="26"/>
        <end position="390"/>
    </location>
</feature>
<gene>
    <name evidence="4" type="ORF">GOB93_06455</name>
</gene>
<dbReference type="PANTHER" id="PTHR30097:SF4">
    <property type="entry name" value="SLR6042 PROTEIN"/>
    <property type="match status" value="1"/>
</dbReference>
<keyword evidence="5" id="KW-1185">Reference proteome</keyword>